<organism evidence="1 2">
    <name type="scientific">Aspergillus phoenicis ATCC 13157</name>
    <dbReference type="NCBI Taxonomy" id="1353007"/>
    <lineage>
        <taxon>Eukaryota</taxon>
        <taxon>Fungi</taxon>
        <taxon>Dikarya</taxon>
        <taxon>Ascomycota</taxon>
        <taxon>Pezizomycotina</taxon>
        <taxon>Eurotiomycetes</taxon>
        <taxon>Eurotiomycetidae</taxon>
        <taxon>Eurotiales</taxon>
        <taxon>Aspergillaceae</taxon>
        <taxon>Aspergillus</taxon>
    </lineage>
</organism>
<reference evidence="1 2" key="1">
    <citation type="submission" date="2018-07" db="EMBL/GenBank/DDBJ databases">
        <title>Section-level genome sequencing of Aspergillus section Nigri to investigate inter- and intra-species variation.</title>
        <authorList>
            <consortium name="DOE Joint Genome Institute"/>
            <person name="Vesth T.C."/>
            <person name="Nybo J.L."/>
            <person name="Theobald S."/>
            <person name="Frisvad J.C."/>
            <person name="Larsen T.O."/>
            <person name="Nielsen K.F."/>
            <person name="Hoof J.B."/>
            <person name="Brandl J."/>
            <person name="Salamov A."/>
            <person name="Riley R."/>
            <person name="Gladden J.M."/>
            <person name="Phatale P."/>
            <person name="Nielsen M.T."/>
            <person name="Lyhne E.K."/>
            <person name="Kogle M.E."/>
            <person name="Strasser K."/>
            <person name="McDonnell E."/>
            <person name="Barry K."/>
            <person name="Clum A."/>
            <person name="Chen C."/>
            <person name="Nolan M."/>
            <person name="Sandor L."/>
            <person name="Kuo A."/>
            <person name="Lipzen A."/>
            <person name="Hainaut M."/>
            <person name="Drula E."/>
            <person name="Tsang A."/>
            <person name="Magnuson J.K."/>
            <person name="Henrissat B."/>
            <person name="Wiebenga A."/>
            <person name="Simmons B.A."/>
            <person name="Makela M.R."/>
            <person name="De vries R.P."/>
            <person name="Grigoriev I.V."/>
            <person name="Mortensen U.H."/>
            <person name="Baker S.E."/>
            <person name="Andersen M.R."/>
        </authorList>
    </citation>
    <scope>NUCLEOTIDE SEQUENCE [LARGE SCALE GENOMIC DNA]</scope>
    <source>
        <strain evidence="1 2">ATCC 13157</strain>
    </source>
</reference>
<dbReference type="EMBL" id="KZ851856">
    <property type="protein sequence ID" value="RDK41090.1"/>
    <property type="molecule type" value="Genomic_DNA"/>
</dbReference>
<sequence>MEGDGYSFLKEVSSPSEKSIKDLRTAQNGERPTLIRNFIIWQNPDSKFSTLVRDHMHRGASSLLFYLGKEQNKYYIELRIIYYNGESTQPQTFVISTLSNKKSRLIILFRPLAEELCSGNRFFEIYSGSFAWDEHRVYNWFQLDTDQSGSRWEPISVSYNRVLVIQTDTLVRFSPDKSPCDFICMGYSDSQTNLTRSDIKFESLVAPFLRRIPKYKRLQILCSPVLPVQDQEYQSLRTMEYSSDPHLSNPNTEFNPPFRKDWNTITQVINTLRNKKQQMIRFLNGNQFKNIFVSNLPSKISRKTPKAEKLRYLLDIQAKTWQYFKDYPDFDTRKDNNKFWENIYREGFRGGMQSAFAAKYRYNKKSTRAILNQSGKIQALVSEFTEPGVAPFLLPVVNRLGEISYPSIKRLSDEIRHQCPKTLHASSLIRGKWEMYAKKYQIFITSIKTGISSNSSIYI</sequence>
<protein>
    <submittedName>
        <fullName evidence="1">Uncharacterized protein</fullName>
    </submittedName>
</protein>
<evidence type="ECO:0000313" key="2">
    <source>
        <dbReference type="Proteomes" id="UP000254937"/>
    </source>
</evidence>
<accession>A0A370PFY2</accession>
<dbReference type="Proteomes" id="UP000254937">
    <property type="component" value="Unassembled WGS sequence"/>
</dbReference>
<evidence type="ECO:0000313" key="1">
    <source>
        <dbReference type="EMBL" id="RDK41090.1"/>
    </source>
</evidence>
<proteinExistence type="predicted"/>
<keyword evidence="2" id="KW-1185">Reference proteome</keyword>
<dbReference type="AlphaFoldDB" id="A0A370PFY2"/>
<gene>
    <name evidence="1" type="ORF">M752DRAFT_302752</name>
</gene>
<name>A0A370PFY2_ASPPH</name>